<name>A0A371D1K4_9APHY</name>
<protein>
    <recommendedName>
        <fullName evidence="3">DDE Tnp4 domain-containing protein</fullName>
    </recommendedName>
</protein>
<proteinExistence type="predicted"/>
<evidence type="ECO:0000313" key="5">
    <source>
        <dbReference type="Proteomes" id="UP000256964"/>
    </source>
</evidence>
<feature type="domain" description="DDE Tnp4" evidence="3">
    <location>
        <begin position="207"/>
        <end position="367"/>
    </location>
</feature>
<evidence type="ECO:0000313" key="4">
    <source>
        <dbReference type="EMBL" id="RDX46395.1"/>
    </source>
</evidence>
<dbReference type="Proteomes" id="UP000256964">
    <property type="component" value="Unassembled WGS sequence"/>
</dbReference>
<dbReference type="PANTHER" id="PTHR48471">
    <property type="entry name" value="DDE TNP4 DOMAIN-CONTAINING PROTEIN"/>
    <property type="match status" value="1"/>
</dbReference>
<keyword evidence="5" id="KW-1185">Reference proteome</keyword>
<reference evidence="4 5" key="1">
    <citation type="journal article" date="2018" name="Biotechnol. Biofuels">
        <title>Integrative visual omics of the white-rot fungus Polyporus brumalis exposes the biotechnological potential of its oxidative enzymes for delignifying raw plant biomass.</title>
        <authorList>
            <person name="Miyauchi S."/>
            <person name="Rancon A."/>
            <person name="Drula E."/>
            <person name="Hage H."/>
            <person name="Chaduli D."/>
            <person name="Favel A."/>
            <person name="Grisel S."/>
            <person name="Henrissat B."/>
            <person name="Herpoel-Gimbert I."/>
            <person name="Ruiz-Duenas F.J."/>
            <person name="Chevret D."/>
            <person name="Hainaut M."/>
            <person name="Lin J."/>
            <person name="Wang M."/>
            <person name="Pangilinan J."/>
            <person name="Lipzen A."/>
            <person name="Lesage-Meessen L."/>
            <person name="Navarro D."/>
            <person name="Riley R."/>
            <person name="Grigoriev I.V."/>
            <person name="Zhou S."/>
            <person name="Raouche S."/>
            <person name="Rosso M.N."/>
        </authorList>
    </citation>
    <scope>NUCLEOTIDE SEQUENCE [LARGE SCALE GENOMIC DNA]</scope>
    <source>
        <strain evidence="4 5">BRFM 1820</strain>
    </source>
</reference>
<dbReference type="AlphaFoldDB" id="A0A371D1K4"/>
<dbReference type="InterPro" id="IPR027806">
    <property type="entry name" value="HARBI1_dom"/>
</dbReference>
<sequence>MYDGESSEEEEDEEFEDLTVASAAVVVMGSEEARIRRAERRLPSRRYLRRPQLMANPRCDTPWQVLYESRDDRAYITTMGIDCTTFEYILRSGFAHQWNTSAIPRTDADPRGMPRLGGRSLTAEGALGLVYHYLTSAMPDTALQQIFALVPSTVTRYRAFAMKILLGVLKTIPEARIEWWLDGEECEQDNSYILARHPLLEGAIGSIDGLELVTATSDDPELENATYNGWLHGHFTSCVLVFSPRGIVKGCVINAPGSWHDAKVARPLYDKLRGQTPPGYYIVADTAFPRGTQSIAGRIQAPLKSGQRLPQDPEARNAALARDRQLLSYRQTAEWGMRQLRAGFGRLRVPLDIADAKGRGELLEVCIRSLNVRAERVGVSEIRTVYMRYWQEAEDDDIWNDFENVLFGDLRRRDRVSRFHRVIVEE</sequence>
<evidence type="ECO:0000259" key="3">
    <source>
        <dbReference type="Pfam" id="PF13359"/>
    </source>
</evidence>
<dbReference type="PANTHER" id="PTHR48471:SF1">
    <property type="entry name" value="DDE TNP4 DOMAIN-CONTAINING PROTEIN"/>
    <property type="match status" value="1"/>
</dbReference>
<evidence type="ECO:0000256" key="1">
    <source>
        <dbReference type="ARBA" id="ARBA00001968"/>
    </source>
</evidence>
<organism evidence="4 5">
    <name type="scientific">Lentinus brumalis</name>
    <dbReference type="NCBI Taxonomy" id="2498619"/>
    <lineage>
        <taxon>Eukaryota</taxon>
        <taxon>Fungi</taxon>
        <taxon>Dikarya</taxon>
        <taxon>Basidiomycota</taxon>
        <taxon>Agaricomycotina</taxon>
        <taxon>Agaricomycetes</taxon>
        <taxon>Polyporales</taxon>
        <taxon>Polyporaceae</taxon>
        <taxon>Lentinus</taxon>
    </lineage>
</organism>
<evidence type="ECO:0000256" key="2">
    <source>
        <dbReference type="ARBA" id="ARBA00022723"/>
    </source>
</evidence>
<dbReference type="OrthoDB" id="78198at2759"/>
<keyword evidence="2" id="KW-0479">Metal-binding</keyword>
<dbReference type="EMBL" id="KZ857428">
    <property type="protein sequence ID" value="RDX46395.1"/>
    <property type="molecule type" value="Genomic_DNA"/>
</dbReference>
<dbReference type="GO" id="GO:0046872">
    <property type="term" value="F:metal ion binding"/>
    <property type="evidence" value="ECO:0007669"/>
    <property type="project" value="UniProtKB-KW"/>
</dbReference>
<gene>
    <name evidence="4" type="ORF">OH76DRAFT_1356239</name>
</gene>
<accession>A0A371D1K4</accession>
<dbReference type="Pfam" id="PF13359">
    <property type="entry name" value="DDE_Tnp_4"/>
    <property type="match status" value="1"/>
</dbReference>
<comment type="cofactor">
    <cofactor evidence="1">
        <name>a divalent metal cation</name>
        <dbReference type="ChEBI" id="CHEBI:60240"/>
    </cofactor>
</comment>